<accession>A0ABT8TU51</accession>
<dbReference type="Proteomes" id="UP001168363">
    <property type="component" value="Unassembled WGS sequence"/>
</dbReference>
<name>A0ABT8TU51_9ACTN</name>
<sequence length="150" mass="16309">MTTDAGRRLPPVLAPSPAVPFGVAWLSDDLYRVTAGSGRAGEKVEVDGWDDALDTAWRQLVGARPGIPTWVDDYLRDESNDGLNVTFGDTSRVVGRRGYGCFNVSYPAALILAHEDRVSAMRAAILVVLDRHVDRCDLHVPPLSSLIDAH</sequence>
<organism evidence="1 2">
    <name type="scientific">Nocardioides cremeus</name>
    <dbReference type="NCBI Taxonomy" id="3058044"/>
    <lineage>
        <taxon>Bacteria</taxon>
        <taxon>Bacillati</taxon>
        <taxon>Actinomycetota</taxon>
        <taxon>Actinomycetes</taxon>
        <taxon>Propionibacteriales</taxon>
        <taxon>Nocardioidaceae</taxon>
        <taxon>Nocardioides</taxon>
    </lineage>
</organism>
<evidence type="ECO:0000313" key="1">
    <source>
        <dbReference type="EMBL" id="MDO3396688.1"/>
    </source>
</evidence>
<gene>
    <name evidence="1" type="ORF">QWJ41_13240</name>
</gene>
<protein>
    <submittedName>
        <fullName evidence="1">Uncharacterized protein</fullName>
    </submittedName>
</protein>
<comment type="caution">
    <text evidence="1">The sequence shown here is derived from an EMBL/GenBank/DDBJ whole genome shotgun (WGS) entry which is preliminary data.</text>
</comment>
<dbReference type="EMBL" id="JAULSC010000013">
    <property type="protein sequence ID" value="MDO3396688.1"/>
    <property type="molecule type" value="Genomic_DNA"/>
</dbReference>
<dbReference type="RefSeq" id="WP_302708884.1">
    <property type="nucleotide sequence ID" value="NZ_JAULSC010000013.1"/>
</dbReference>
<proteinExistence type="predicted"/>
<evidence type="ECO:0000313" key="2">
    <source>
        <dbReference type="Proteomes" id="UP001168363"/>
    </source>
</evidence>
<reference evidence="1" key="1">
    <citation type="submission" date="2023-06" db="EMBL/GenBank/DDBJ databases">
        <title>Genome sequence of Nocardioides sp. SOB44.</title>
        <authorList>
            <person name="Zhang G."/>
        </authorList>
    </citation>
    <scope>NUCLEOTIDE SEQUENCE</scope>
    <source>
        <strain evidence="1">SOB44</strain>
    </source>
</reference>
<keyword evidence="2" id="KW-1185">Reference proteome</keyword>